<name>A0A5B0G5F9_9BURK</name>
<dbReference type="AlphaFoldDB" id="A0A5B0G5F9"/>
<gene>
    <name evidence="1" type="ORF">FVF58_47095</name>
</gene>
<dbReference type="EMBL" id="VTUZ01000070">
    <property type="protein sequence ID" value="KAA0997885.1"/>
    <property type="molecule type" value="Genomic_DNA"/>
</dbReference>
<evidence type="ECO:0000313" key="2">
    <source>
        <dbReference type="Proteomes" id="UP000325273"/>
    </source>
</evidence>
<proteinExistence type="predicted"/>
<dbReference type="Proteomes" id="UP000325273">
    <property type="component" value="Unassembled WGS sequence"/>
</dbReference>
<protein>
    <submittedName>
        <fullName evidence="1">Uncharacterized protein</fullName>
    </submittedName>
</protein>
<organism evidence="1 2">
    <name type="scientific">Paraburkholderia panacisoli</name>
    <dbReference type="NCBI Taxonomy" id="2603818"/>
    <lineage>
        <taxon>Bacteria</taxon>
        <taxon>Pseudomonadati</taxon>
        <taxon>Pseudomonadota</taxon>
        <taxon>Betaproteobacteria</taxon>
        <taxon>Burkholderiales</taxon>
        <taxon>Burkholderiaceae</taxon>
        <taxon>Paraburkholderia</taxon>
    </lineage>
</organism>
<accession>A0A5B0G5F9</accession>
<sequence>MLQRDELVLVFEYQRPDLDKGEREDAAAMYGETTKDDTAHNGVSETEMNGRIRVRVPLRQEAAVKKTLARSRPFWLFAQPQP</sequence>
<reference evidence="1 2" key="1">
    <citation type="submission" date="2019-08" db="EMBL/GenBank/DDBJ databases">
        <title>Paraburkholderia sp. DCY113.</title>
        <authorList>
            <person name="Kang J."/>
        </authorList>
    </citation>
    <scope>NUCLEOTIDE SEQUENCE [LARGE SCALE GENOMIC DNA]</scope>
    <source>
        <strain evidence="1 2">DCY113</strain>
    </source>
</reference>
<comment type="caution">
    <text evidence="1">The sequence shown here is derived from an EMBL/GenBank/DDBJ whole genome shotgun (WGS) entry which is preliminary data.</text>
</comment>
<dbReference type="RefSeq" id="WP_149676384.1">
    <property type="nucleotide sequence ID" value="NZ_VTUZ01000070.1"/>
</dbReference>
<evidence type="ECO:0000313" key="1">
    <source>
        <dbReference type="EMBL" id="KAA0997885.1"/>
    </source>
</evidence>
<keyword evidence="2" id="KW-1185">Reference proteome</keyword>